<evidence type="ECO:0000256" key="8">
    <source>
        <dbReference type="SAM" id="MobiDB-lite"/>
    </source>
</evidence>
<dbReference type="GO" id="GO:0015627">
    <property type="term" value="C:type II protein secretion system complex"/>
    <property type="evidence" value="ECO:0007669"/>
    <property type="project" value="TreeGrafter"/>
</dbReference>
<dbReference type="EMBL" id="CABVLY010000017">
    <property type="protein sequence ID" value="VVU51570.1"/>
    <property type="molecule type" value="Genomic_DNA"/>
</dbReference>
<feature type="region of interest" description="Disordered" evidence="8">
    <location>
        <begin position="633"/>
        <end position="714"/>
    </location>
</feature>
<dbReference type="InterPro" id="IPR011662">
    <property type="entry name" value="Secretin/TonB_short_N"/>
</dbReference>
<evidence type="ECO:0000256" key="4">
    <source>
        <dbReference type="ARBA" id="ARBA00023136"/>
    </source>
</evidence>
<dbReference type="InterPro" id="IPR005644">
    <property type="entry name" value="NolW-like"/>
</dbReference>
<comment type="similarity">
    <text evidence="6">Belongs to the bacterial secretin family.</text>
</comment>
<dbReference type="InterPro" id="IPR038591">
    <property type="entry name" value="NolW-like_sf"/>
</dbReference>
<dbReference type="GO" id="GO:0009306">
    <property type="term" value="P:protein secretion"/>
    <property type="evidence" value="ECO:0007669"/>
    <property type="project" value="InterPro"/>
</dbReference>
<dbReference type="Gene3D" id="3.55.50.30">
    <property type="match status" value="1"/>
</dbReference>
<keyword evidence="3 9" id="KW-0732">Signal</keyword>
<feature type="signal peptide" evidence="9">
    <location>
        <begin position="1"/>
        <end position="24"/>
    </location>
</feature>
<protein>
    <submittedName>
        <fullName evidence="11">Secretin</fullName>
    </submittedName>
</protein>
<dbReference type="InterPro" id="IPR001775">
    <property type="entry name" value="GspD/PilQ"/>
</dbReference>
<dbReference type="Pfam" id="PF03958">
    <property type="entry name" value="Secretin_N"/>
    <property type="match status" value="1"/>
</dbReference>
<feature type="region of interest" description="Disordered" evidence="8">
    <location>
        <begin position="587"/>
        <end position="621"/>
    </location>
</feature>
<evidence type="ECO:0000256" key="5">
    <source>
        <dbReference type="ARBA" id="ARBA00023237"/>
    </source>
</evidence>
<dbReference type="Gene3D" id="1.25.40.10">
    <property type="entry name" value="Tetratricopeptide repeat domain"/>
    <property type="match status" value="1"/>
</dbReference>
<dbReference type="PRINTS" id="PR00811">
    <property type="entry name" value="BCTERIALGSPD"/>
</dbReference>
<name>A0A6P2GCT2_9BURK</name>
<evidence type="ECO:0000256" key="1">
    <source>
        <dbReference type="ARBA" id="ARBA00004370"/>
    </source>
</evidence>
<dbReference type="SMART" id="SM00965">
    <property type="entry name" value="STN"/>
    <property type="match status" value="1"/>
</dbReference>
<keyword evidence="4" id="KW-0472">Membrane</keyword>
<feature type="chain" id="PRO_5026814814" evidence="9">
    <location>
        <begin position="25"/>
        <end position="714"/>
    </location>
</feature>
<dbReference type="Pfam" id="PF00263">
    <property type="entry name" value="Secretin"/>
    <property type="match status" value="1"/>
</dbReference>
<dbReference type="Gene3D" id="3.30.1370.120">
    <property type="match status" value="1"/>
</dbReference>
<dbReference type="GO" id="GO:0009279">
    <property type="term" value="C:cell outer membrane"/>
    <property type="evidence" value="ECO:0007669"/>
    <property type="project" value="UniProtKB-SubCell"/>
</dbReference>
<accession>A0A6P2GCT2</accession>
<evidence type="ECO:0000259" key="10">
    <source>
        <dbReference type="SMART" id="SM00965"/>
    </source>
</evidence>
<dbReference type="AlphaFoldDB" id="A0A6P2GCT2"/>
<evidence type="ECO:0000313" key="12">
    <source>
        <dbReference type="Proteomes" id="UP000494201"/>
    </source>
</evidence>
<evidence type="ECO:0000256" key="6">
    <source>
        <dbReference type="RuleBase" id="RU004003"/>
    </source>
</evidence>
<keyword evidence="2 7" id="KW-0813">Transport</keyword>
<evidence type="ECO:0000313" key="11">
    <source>
        <dbReference type="EMBL" id="VVU51570.1"/>
    </source>
</evidence>
<feature type="domain" description="Secretin/TonB short N-terminal" evidence="10">
    <location>
        <begin position="213"/>
        <end position="264"/>
    </location>
</feature>
<dbReference type="PROSITE" id="PS51257">
    <property type="entry name" value="PROKAR_LIPOPROTEIN"/>
    <property type="match status" value="1"/>
</dbReference>
<comment type="subcellular location">
    <subcellularLocation>
        <location evidence="7">Cell outer membrane</location>
    </subcellularLocation>
    <subcellularLocation>
        <location evidence="1">Membrane</location>
    </subcellularLocation>
</comment>
<dbReference type="PANTHER" id="PTHR30332:SF17">
    <property type="entry name" value="TYPE IV PILIATION SYSTEM PROTEIN DR_0774-RELATED"/>
    <property type="match status" value="1"/>
</dbReference>
<proteinExistence type="inferred from homology"/>
<evidence type="ECO:0000256" key="9">
    <source>
        <dbReference type="SAM" id="SignalP"/>
    </source>
</evidence>
<evidence type="ECO:0000256" key="7">
    <source>
        <dbReference type="RuleBase" id="RU004004"/>
    </source>
</evidence>
<reference evidence="11 12" key="1">
    <citation type="submission" date="2019-09" db="EMBL/GenBank/DDBJ databases">
        <authorList>
            <person name="Depoorter E."/>
        </authorList>
    </citation>
    <scope>NUCLEOTIDE SEQUENCE [LARGE SCALE GENOMIC DNA]</scope>
    <source>
        <strain evidence="11">LMG 20980</strain>
    </source>
</reference>
<dbReference type="SUPFAM" id="SSF48452">
    <property type="entry name" value="TPR-like"/>
    <property type="match status" value="1"/>
</dbReference>
<dbReference type="InterPro" id="IPR011990">
    <property type="entry name" value="TPR-like_helical_dom_sf"/>
</dbReference>
<dbReference type="PANTHER" id="PTHR30332">
    <property type="entry name" value="PROBABLE GENERAL SECRETION PATHWAY PROTEIN D"/>
    <property type="match status" value="1"/>
</dbReference>
<evidence type="ECO:0000256" key="3">
    <source>
        <dbReference type="ARBA" id="ARBA00022729"/>
    </source>
</evidence>
<organism evidence="11 12">
    <name type="scientific">Burkholderia anthina</name>
    <dbReference type="NCBI Taxonomy" id="179879"/>
    <lineage>
        <taxon>Bacteria</taxon>
        <taxon>Pseudomonadati</taxon>
        <taxon>Pseudomonadota</taxon>
        <taxon>Betaproteobacteria</taxon>
        <taxon>Burkholderiales</taxon>
        <taxon>Burkholderiaceae</taxon>
        <taxon>Burkholderia</taxon>
        <taxon>Burkholderia cepacia complex</taxon>
    </lineage>
</organism>
<dbReference type="InterPro" id="IPR050810">
    <property type="entry name" value="Bact_Secretion_Sys_Channel"/>
</dbReference>
<dbReference type="InterPro" id="IPR004846">
    <property type="entry name" value="T2SS/T3SS_dom"/>
</dbReference>
<gene>
    <name evidence="11" type="ORF">BAN20980_04292</name>
</gene>
<sequence length="714" mass="76643">MKRILILSALLPALLGSACTSLKGALGNSDSEAVKQSNALMKSGQPEQAIDVLQTAHQARPDDAEVNVALRNRRATYVNDELRAAGSAWALGDTESAFDHLGNARRADPTNQRVSQTVARLQRRVALGSELAQAERVRQNEPGRAMEIVRRVLDEQPDFTEAIQLRDSLLRQQQREHPVQPRLTDALRKPVSLNFKSQPLENIFDAISRTTGVNFVFDQEVQTSAPSSLFASRTTAEDAINMLLRTNQLAKKVLDEHTLLVYSARSEKSRAYKEYMMRTFFLSNADAKNVVSALRQMVKPKDVYVDERTNAVIVRDSPESIKVAERIVQALDLPQSEVTMDVQVLEVNSDETVDLGVQYPQELGFSIEHPYERVHTTIGDLLSLNRSNIAVSGDGGAKLRMAIRMLQNQGKTKILANPKVRVRNNEKADITVGERVPIVTTTTNNGVTSESISYQDVGLQLVVQPRISLNNEVSVQVKLEVSSILGQVATKTGLIAYRLGTRKAETLMTARDSETQVLAGLINQKETSATSGLPYLSRIPGLGRAFGTDKSEGGRAEIVLLITPHIERNLALPASAVTTFMSGTEGEVTTEPMTFGHPDGSGAPASVPAAMPKGAPALSDSVGRFDANATMHPAELDRNPAGSGARTAPASGGTVEPAPAGGTDKAAPDTSGAKEKGAAKTSMQGGAATHGDGQQLAAGPSSRPVAGPAHPRTM</sequence>
<evidence type="ECO:0000256" key="2">
    <source>
        <dbReference type="ARBA" id="ARBA00022448"/>
    </source>
</evidence>
<dbReference type="Proteomes" id="UP000494201">
    <property type="component" value="Unassembled WGS sequence"/>
</dbReference>
<keyword evidence="5" id="KW-0998">Cell outer membrane</keyword>